<keyword evidence="3" id="KW-1185">Reference proteome</keyword>
<evidence type="ECO:0000313" key="2">
    <source>
        <dbReference type="EMBL" id="CAI9170846.1"/>
    </source>
</evidence>
<evidence type="ECO:0000256" key="1">
    <source>
        <dbReference type="SAM" id="MobiDB-lite"/>
    </source>
</evidence>
<feature type="region of interest" description="Disordered" evidence="1">
    <location>
        <begin position="258"/>
        <end position="341"/>
    </location>
</feature>
<dbReference type="Proteomes" id="UP001176941">
    <property type="component" value="Chromosome 3"/>
</dbReference>
<proteinExistence type="predicted"/>
<organism evidence="2 3">
    <name type="scientific">Rangifer tarandus platyrhynchus</name>
    <name type="common">Svalbard reindeer</name>
    <dbReference type="NCBI Taxonomy" id="3082113"/>
    <lineage>
        <taxon>Eukaryota</taxon>
        <taxon>Metazoa</taxon>
        <taxon>Chordata</taxon>
        <taxon>Craniata</taxon>
        <taxon>Vertebrata</taxon>
        <taxon>Euteleostomi</taxon>
        <taxon>Mammalia</taxon>
        <taxon>Eutheria</taxon>
        <taxon>Laurasiatheria</taxon>
        <taxon>Artiodactyla</taxon>
        <taxon>Ruminantia</taxon>
        <taxon>Pecora</taxon>
        <taxon>Cervidae</taxon>
        <taxon>Odocoileinae</taxon>
        <taxon>Rangifer</taxon>
    </lineage>
</organism>
<reference evidence="2" key="1">
    <citation type="submission" date="2023-04" db="EMBL/GenBank/DDBJ databases">
        <authorList>
            <consortium name="ELIXIR-Norway"/>
        </authorList>
    </citation>
    <scope>NUCLEOTIDE SEQUENCE [LARGE SCALE GENOMIC DNA]</scope>
</reference>
<feature type="compositionally biased region" description="Gly residues" evidence="1">
    <location>
        <begin position="283"/>
        <end position="293"/>
    </location>
</feature>
<sequence length="341" mass="36939">SVFQLINYLSISLYLNMKTQINLVFRRRKAFRNQSACRTLPYRPCRRSFNAFRPCSASLKLDLREDFKGSAFLPFPGKASFWEAAAWYQGSENCTSRRSDKVGEPEEERVGGGEGTESWAAGEKGAPYPPEWPESTLDKPAFAWDPGPTVDSSWGYTSAWSKNSPSISQSLALPRSWNAPAREAPGRALPALRSERQLDPPRLSLESFGERLWTGSDAKLSKLPGSGGPVPALPAGDGPESLIPLVTRARVLRGELYSKPNAWSPNPESPSKGVEGGELWTQSGGGLGAGGAQGVVPARTSGPQLSAGLQSGNESPRSNTLPNPVFWKKLQVQTTSPLPNR</sequence>
<feature type="compositionally biased region" description="Basic and acidic residues" evidence="1">
    <location>
        <begin position="95"/>
        <end position="111"/>
    </location>
</feature>
<feature type="compositionally biased region" description="Polar residues" evidence="1">
    <location>
        <begin position="301"/>
        <end position="322"/>
    </location>
</feature>
<evidence type="ECO:0000313" key="3">
    <source>
        <dbReference type="Proteomes" id="UP001176941"/>
    </source>
</evidence>
<accession>A0ABN8ZCT5</accession>
<feature type="compositionally biased region" description="Polar residues" evidence="1">
    <location>
        <begin position="331"/>
        <end position="341"/>
    </location>
</feature>
<feature type="non-terminal residue" evidence="2">
    <location>
        <position position="1"/>
    </location>
</feature>
<protein>
    <submittedName>
        <fullName evidence="2">Uncharacterized protein</fullName>
    </submittedName>
</protein>
<dbReference type="EMBL" id="OX459939">
    <property type="protein sequence ID" value="CAI9170846.1"/>
    <property type="molecule type" value="Genomic_DNA"/>
</dbReference>
<feature type="region of interest" description="Disordered" evidence="1">
    <location>
        <begin position="95"/>
        <end position="144"/>
    </location>
</feature>
<gene>
    <name evidence="2" type="ORF">MRATA1EN1_LOCUS19808</name>
</gene>
<feature type="region of interest" description="Disordered" evidence="1">
    <location>
        <begin position="219"/>
        <end position="241"/>
    </location>
</feature>
<name>A0ABN8ZCT5_RANTA</name>